<feature type="transmembrane region" description="Helical" evidence="1">
    <location>
        <begin position="165"/>
        <end position="187"/>
    </location>
</feature>
<sequence>MRRYLPKNTEDLLHLYERYLSPLALITGFVIDNFILFKRVDLWTSHLLLFFYLTLSATGITLLNLIQTGGLRHNFWIKAAPFLPVVAQFSFGGLFSAYVILYSKSAAFSVSWIFVVILAALLLGNERFTRFYSRFTFQIGILFTALLSFLIFYVPVVLTRIGSEIFLLSGALAILLMAIFIRGLYFLMPQHVRAHRLQIAKNVGAIFLIFNVLYFTNAIPPLPLALKEAGVYHNIKKTGDKYLLETEPAAWYEAYLRYNTVFHRAPGESVFVYSAVFAPTRFSTTILHEWEHYDEGASKWARSATFGFPITGGRDGGYRGFSLKESVEEGKWRVNVKTVDGKIVGRISFTIVDVPQRVETVEKTS</sequence>
<protein>
    <recommendedName>
        <fullName evidence="2">DUF2914 domain-containing protein</fullName>
    </recommendedName>
</protein>
<dbReference type="Pfam" id="PF11141">
    <property type="entry name" value="DUF2914"/>
    <property type="match status" value="1"/>
</dbReference>
<evidence type="ECO:0000256" key="1">
    <source>
        <dbReference type="SAM" id="Phobius"/>
    </source>
</evidence>
<feature type="transmembrane region" description="Helical" evidence="1">
    <location>
        <begin position="75"/>
        <end position="100"/>
    </location>
</feature>
<dbReference type="EMBL" id="MHNK01000006">
    <property type="protein sequence ID" value="OGZ44222.1"/>
    <property type="molecule type" value="Genomic_DNA"/>
</dbReference>
<feature type="transmembrane region" description="Helical" evidence="1">
    <location>
        <begin position="199"/>
        <end position="216"/>
    </location>
</feature>
<dbReference type="STRING" id="1802114.A2719_00165"/>
<comment type="caution">
    <text evidence="3">The sequence shown here is derived from an EMBL/GenBank/DDBJ whole genome shotgun (WGS) entry which is preliminary data.</text>
</comment>
<proteinExistence type="predicted"/>
<feature type="transmembrane region" description="Helical" evidence="1">
    <location>
        <begin position="106"/>
        <end position="123"/>
    </location>
</feature>
<feature type="transmembrane region" description="Helical" evidence="1">
    <location>
        <begin position="135"/>
        <end position="153"/>
    </location>
</feature>
<feature type="transmembrane region" description="Helical" evidence="1">
    <location>
        <begin position="20"/>
        <end position="37"/>
    </location>
</feature>
<accession>A0A1G2G2L7</accession>
<evidence type="ECO:0000313" key="4">
    <source>
        <dbReference type="Proteomes" id="UP000177480"/>
    </source>
</evidence>
<name>A0A1G2G2L7_9BACT</name>
<feature type="transmembrane region" description="Helical" evidence="1">
    <location>
        <begin position="43"/>
        <end position="63"/>
    </location>
</feature>
<feature type="domain" description="DUF2914" evidence="2">
    <location>
        <begin position="284"/>
        <end position="351"/>
    </location>
</feature>
<organism evidence="3 4">
    <name type="scientific">Candidatus Ryanbacteria bacterium RIFCSPHIGHO2_01_FULL_45_22</name>
    <dbReference type="NCBI Taxonomy" id="1802114"/>
    <lineage>
        <taxon>Bacteria</taxon>
        <taxon>Candidatus Ryaniibacteriota</taxon>
    </lineage>
</organism>
<reference evidence="3 4" key="1">
    <citation type="journal article" date="2016" name="Nat. Commun.">
        <title>Thousands of microbial genomes shed light on interconnected biogeochemical processes in an aquifer system.</title>
        <authorList>
            <person name="Anantharaman K."/>
            <person name="Brown C.T."/>
            <person name="Hug L.A."/>
            <person name="Sharon I."/>
            <person name="Castelle C.J."/>
            <person name="Probst A.J."/>
            <person name="Thomas B.C."/>
            <person name="Singh A."/>
            <person name="Wilkins M.J."/>
            <person name="Karaoz U."/>
            <person name="Brodie E.L."/>
            <person name="Williams K.H."/>
            <person name="Hubbard S.S."/>
            <person name="Banfield J.F."/>
        </authorList>
    </citation>
    <scope>NUCLEOTIDE SEQUENCE [LARGE SCALE GENOMIC DNA]</scope>
</reference>
<dbReference type="AlphaFoldDB" id="A0A1G2G2L7"/>
<dbReference type="Proteomes" id="UP000177480">
    <property type="component" value="Unassembled WGS sequence"/>
</dbReference>
<evidence type="ECO:0000259" key="2">
    <source>
        <dbReference type="Pfam" id="PF11141"/>
    </source>
</evidence>
<evidence type="ECO:0000313" key="3">
    <source>
        <dbReference type="EMBL" id="OGZ44222.1"/>
    </source>
</evidence>
<keyword evidence="1" id="KW-0472">Membrane</keyword>
<gene>
    <name evidence="3" type="ORF">A2719_00165</name>
</gene>
<keyword evidence="1" id="KW-1133">Transmembrane helix</keyword>
<dbReference type="InterPro" id="IPR022606">
    <property type="entry name" value="DUF2914"/>
</dbReference>
<keyword evidence="1" id="KW-0812">Transmembrane</keyword>